<evidence type="ECO:0000313" key="3">
    <source>
        <dbReference type="Proteomes" id="UP000247811"/>
    </source>
</evidence>
<dbReference type="Pfam" id="PF11346">
    <property type="entry name" value="DUF3149"/>
    <property type="match status" value="1"/>
</dbReference>
<keyword evidence="1" id="KW-0812">Transmembrane</keyword>
<proteinExistence type="predicted"/>
<gene>
    <name evidence="2" type="ORF">C7444_109124</name>
</gene>
<keyword evidence="1" id="KW-0472">Membrane</keyword>
<sequence length="62" mass="6909">MHALTDFFSTDYGLMSALVIAITLGMGVFYVRYFIQHIRMDTEAAERREAAERATRGAHGAA</sequence>
<dbReference type="RefSeq" id="WP_110400983.1">
    <property type="nucleotide sequence ID" value="NZ_QJJS01000009.1"/>
</dbReference>
<name>A0A318H3J4_9BURK</name>
<evidence type="ECO:0000256" key="1">
    <source>
        <dbReference type="SAM" id="Phobius"/>
    </source>
</evidence>
<reference evidence="2 3" key="1">
    <citation type="submission" date="2018-05" db="EMBL/GenBank/DDBJ databases">
        <title>Genomic Encyclopedia of Type Strains, Phase IV (KMG-IV): sequencing the most valuable type-strain genomes for metagenomic binning, comparative biology and taxonomic classification.</title>
        <authorList>
            <person name="Goeker M."/>
        </authorList>
    </citation>
    <scope>NUCLEOTIDE SEQUENCE [LARGE SCALE GENOMIC DNA]</scope>
    <source>
        <strain evidence="2 3">DSM 566</strain>
    </source>
</reference>
<keyword evidence="1" id="KW-1133">Transmembrane helix</keyword>
<keyword evidence="3" id="KW-1185">Reference proteome</keyword>
<dbReference type="AlphaFoldDB" id="A0A318H3J4"/>
<dbReference type="EMBL" id="QJJS01000009">
    <property type="protein sequence ID" value="PXW95554.1"/>
    <property type="molecule type" value="Genomic_DNA"/>
</dbReference>
<evidence type="ECO:0000313" key="2">
    <source>
        <dbReference type="EMBL" id="PXW95554.1"/>
    </source>
</evidence>
<comment type="caution">
    <text evidence="2">The sequence shown here is derived from an EMBL/GenBank/DDBJ whole genome shotgun (WGS) entry which is preliminary data.</text>
</comment>
<protein>
    <submittedName>
        <fullName evidence="2">Uncharacterized protein DUF3149</fullName>
    </submittedName>
</protein>
<dbReference type="Proteomes" id="UP000247811">
    <property type="component" value="Unassembled WGS sequence"/>
</dbReference>
<organism evidence="2 3">
    <name type="scientific">Sphaerotilus hippei</name>
    <dbReference type="NCBI Taxonomy" id="744406"/>
    <lineage>
        <taxon>Bacteria</taxon>
        <taxon>Pseudomonadati</taxon>
        <taxon>Pseudomonadota</taxon>
        <taxon>Betaproteobacteria</taxon>
        <taxon>Burkholderiales</taxon>
        <taxon>Sphaerotilaceae</taxon>
        <taxon>Sphaerotilus</taxon>
    </lineage>
</organism>
<dbReference type="OrthoDB" id="8594755at2"/>
<feature type="transmembrane region" description="Helical" evidence="1">
    <location>
        <begin position="12"/>
        <end position="31"/>
    </location>
</feature>
<accession>A0A318H3J4</accession>
<dbReference type="InterPro" id="IPR021494">
    <property type="entry name" value="DUF3149"/>
</dbReference>